<protein>
    <recommendedName>
        <fullName evidence="9">Cytochrome b5 domain-containing protein 1</fullName>
    </recommendedName>
</protein>
<gene>
    <name evidence="13" type="primary">LOC117237950</name>
</gene>
<evidence type="ECO:0000256" key="2">
    <source>
        <dbReference type="ARBA" id="ARBA00022490"/>
    </source>
</evidence>
<accession>A0A6J3KYU3</accession>
<evidence type="ECO:0000256" key="8">
    <source>
        <dbReference type="ARBA" id="ARBA00038168"/>
    </source>
</evidence>
<dbReference type="AlphaFoldDB" id="A0A6J3KYU3"/>
<dbReference type="GO" id="GO:0005930">
    <property type="term" value="C:axoneme"/>
    <property type="evidence" value="ECO:0007669"/>
    <property type="project" value="UniProtKB-SubCell"/>
</dbReference>
<evidence type="ECO:0000256" key="3">
    <source>
        <dbReference type="ARBA" id="ARBA00022617"/>
    </source>
</evidence>
<keyword evidence="12" id="KW-1185">Reference proteome</keyword>
<evidence type="ECO:0000256" key="6">
    <source>
        <dbReference type="ARBA" id="ARBA00023212"/>
    </source>
</evidence>
<comment type="subcellular location">
    <subcellularLocation>
        <location evidence="1">Cytoplasm</location>
        <location evidence="1">Cytoskeleton</location>
        <location evidence="1">Cilium axoneme</location>
    </subcellularLocation>
</comment>
<dbReference type="Gene3D" id="3.10.120.10">
    <property type="entry name" value="Cytochrome b5-like heme/steroid binding domain"/>
    <property type="match status" value="1"/>
</dbReference>
<evidence type="ECO:0000256" key="9">
    <source>
        <dbReference type="ARBA" id="ARBA00040649"/>
    </source>
</evidence>
<name>A0A6J3KYU3_9HYME</name>
<evidence type="ECO:0000313" key="12">
    <source>
        <dbReference type="Proteomes" id="UP000504631"/>
    </source>
</evidence>
<dbReference type="GeneID" id="117237950"/>
<evidence type="ECO:0000256" key="10">
    <source>
        <dbReference type="ARBA" id="ARBA00046139"/>
    </source>
</evidence>
<dbReference type="PANTHER" id="PTHR21281">
    <property type="entry name" value="CYTOCHROME B5 DOMAIN-CONTAINING PROTEIN 1"/>
    <property type="match status" value="1"/>
</dbReference>
<keyword evidence="7" id="KW-0966">Cell projection</keyword>
<keyword evidence="2" id="KW-0963">Cytoplasm</keyword>
<evidence type="ECO:0000256" key="5">
    <source>
        <dbReference type="ARBA" id="ARBA00023004"/>
    </source>
</evidence>
<proteinExistence type="inferred from homology"/>
<evidence type="ECO:0000259" key="11">
    <source>
        <dbReference type="SMART" id="SM01117"/>
    </source>
</evidence>
<evidence type="ECO:0000256" key="4">
    <source>
        <dbReference type="ARBA" id="ARBA00022723"/>
    </source>
</evidence>
<keyword evidence="4" id="KW-0479">Metal-binding</keyword>
<dbReference type="SMART" id="SM01117">
    <property type="entry name" value="Cyt-b5"/>
    <property type="match status" value="1"/>
</dbReference>
<reference evidence="13" key="1">
    <citation type="submission" date="2025-08" db="UniProtKB">
        <authorList>
            <consortium name="RefSeq"/>
        </authorList>
    </citation>
    <scope>IDENTIFICATION</scope>
    <source>
        <tissue evidence="13">Muscle</tissue>
    </source>
</reference>
<dbReference type="KEGG" id="bvk:117237950"/>
<evidence type="ECO:0000313" key="13">
    <source>
        <dbReference type="RefSeq" id="XP_033358295.1"/>
    </source>
</evidence>
<dbReference type="Proteomes" id="UP000504631">
    <property type="component" value="Unplaced"/>
</dbReference>
<keyword evidence="3" id="KW-0349">Heme</keyword>
<keyword evidence="6" id="KW-0206">Cytoskeleton</keyword>
<comment type="similarity">
    <text evidence="8">Belongs to the cytochrome b5 family.</text>
</comment>
<keyword evidence="5" id="KW-0408">Iron</keyword>
<organism evidence="12 13">
    <name type="scientific">Bombus vosnesenskii</name>
    <dbReference type="NCBI Taxonomy" id="207650"/>
    <lineage>
        <taxon>Eukaryota</taxon>
        <taxon>Metazoa</taxon>
        <taxon>Ecdysozoa</taxon>
        <taxon>Arthropoda</taxon>
        <taxon>Hexapoda</taxon>
        <taxon>Insecta</taxon>
        <taxon>Pterygota</taxon>
        <taxon>Neoptera</taxon>
        <taxon>Endopterygota</taxon>
        <taxon>Hymenoptera</taxon>
        <taxon>Apocrita</taxon>
        <taxon>Aculeata</taxon>
        <taxon>Apoidea</taxon>
        <taxon>Anthophila</taxon>
        <taxon>Apidae</taxon>
        <taxon>Bombus</taxon>
        <taxon>Pyrobombus</taxon>
    </lineage>
</organism>
<dbReference type="Pfam" id="PF00173">
    <property type="entry name" value="Cyt-b5"/>
    <property type="match status" value="1"/>
</dbReference>
<evidence type="ECO:0000256" key="1">
    <source>
        <dbReference type="ARBA" id="ARBA00004430"/>
    </source>
</evidence>
<dbReference type="InterPro" id="IPR001199">
    <property type="entry name" value="Cyt_B5-like_heme/steroid-bd"/>
</dbReference>
<dbReference type="PANTHER" id="PTHR21281:SF0">
    <property type="entry name" value="CYTOCHROME B5 DOMAIN-CONTAINING PROTEIN 1"/>
    <property type="match status" value="1"/>
</dbReference>
<evidence type="ECO:0000256" key="7">
    <source>
        <dbReference type="ARBA" id="ARBA00023273"/>
    </source>
</evidence>
<dbReference type="GO" id="GO:0046872">
    <property type="term" value="F:metal ion binding"/>
    <property type="evidence" value="ECO:0007669"/>
    <property type="project" value="UniProtKB-KW"/>
</dbReference>
<feature type="domain" description="Cytochrome b5 heme-binding" evidence="11">
    <location>
        <begin position="33"/>
        <end position="105"/>
    </location>
</feature>
<comment type="function">
    <text evidence="10">Radial spoke stalk protein that binds heme under oxidizing conditions. Required for the coordinated beating of multiple cilia maybe by functioning in a redox signaling pathway.</text>
</comment>
<dbReference type="InterPro" id="IPR052320">
    <property type="entry name" value="Cytochrome_b5_domain"/>
</dbReference>
<sequence>MSFVSQSCLLEEKDICRTSKDFTDDVSKAVKYFLPTEIAVHNTEIDCWISYHDVVYDLTDLCKIWANKREIKPILAYAGKDISHWFDHEKNDIKHYIHPVTGVLVPYCPHGPIPDVTPSVVPCNTWRPLDKCPWWLDEKYKKGYLTKNARPCRILNVLVGVQVIIMNFAKVCEEDSIRRIQERALIYNENGKSYTWKFEGKDLNIDLTLTENGIPDERDRFVACGLPEDYYIPCLMCYYNEKSNNNTDE</sequence>
<dbReference type="RefSeq" id="XP_033358295.1">
    <property type="nucleotide sequence ID" value="XM_033502404.1"/>
</dbReference>
<dbReference type="SUPFAM" id="SSF55856">
    <property type="entry name" value="Cytochrome b5-like heme/steroid binding domain"/>
    <property type="match status" value="1"/>
</dbReference>
<dbReference type="InterPro" id="IPR036400">
    <property type="entry name" value="Cyt_B5-like_heme/steroid_sf"/>
</dbReference>